<dbReference type="InterPro" id="IPR016786">
    <property type="entry name" value="YdeI_bac"/>
</dbReference>
<dbReference type="PIRSF" id="PIRSF021308">
    <property type="entry name" value="UCP021308"/>
    <property type="match status" value="1"/>
</dbReference>
<dbReference type="RefSeq" id="WP_311484541.1">
    <property type="nucleotide sequence ID" value="NZ_JAVRHP010000041.1"/>
</dbReference>
<comment type="caution">
    <text evidence="2">The sequence shown here is derived from an EMBL/GenBank/DDBJ whole genome shotgun (WGS) entry which is preliminary data.</text>
</comment>
<dbReference type="Proteomes" id="UP001248819">
    <property type="component" value="Unassembled WGS sequence"/>
</dbReference>
<dbReference type="InterPro" id="IPR014922">
    <property type="entry name" value="YdhG-like"/>
</dbReference>
<evidence type="ECO:0000313" key="2">
    <source>
        <dbReference type="EMBL" id="MDT0650360.1"/>
    </source>
</evidence>
<sequence length="197" mass="22545">MPVQSADQYLEVHPNWQEELSVLRKMLISTELKEEIKWGAPVYTLKGKNVVGLAAFKNHCAIWFFNGVSLQKNTSLLENAQEGKTKALRQIKFRKGDEVNPDVLLKYVAEAIANQKLGNTAKPKINAQLILPPELKSAFEEDEELKSAFAKLPEGKQREYTHYITEAKRENTKQNRLEKILPLIKKGFGLNDHYRKV</sequence>
<feature type="domain" description="YdhG-like" evidence="1">
    <location>
        <begin position="16"/>
        <end position="112"/>
    </location>
</feature>
<protein>
    <submittedName>
        <fullName evidence="2">YdeI/OmpD-associated family protein</fullName>
    </submittedName>
</protein>
<accession>A0ABU3CVI3</accession>
<evidence type="ECO:0000313" key="3">
    <source>
        <dbReference type="Proteomes" id="UP001248819"/>
    </source>
</evidence>
<name>A0ABU3CVI3_9FLAO</name>
<gene>
    <name evidence="2" type="ORF">RM529_09400</name>
</gene>
<dbReference type="SUPFAM" id="SSF159888">
    <property type="entry name" value="YdhG-like"/>
    <property type="match status" value="1"/>
</dbReference>
<dbReference type="Pfam" id="PF08818">
    <property type="entry name" value="DUF1801"/>
    <property type="match status" value="1"/>
</dbReference>
<organism evidence="2 3">
    <name type="scientific">Autumnicola edwardsiae</name>
    <dbReference type="NCBI Taxonomy" id="3075594"/>
    <lineage>
        <taxon>Bacteria</taxon>
        <taxon>Pseudomonadati</taxon>
        <taxon>Bacteroidota</taxon>
        <taxon>Flavobacteriia</taxon>
        <taxon>Flavobacteriales</taxon>
        <taxon>Flavobacteriaceae</taxon>
        <taxon>Autumnicola</taxon>
    </lineage>
</organism>
<dbReference type="Pfam" id="PF13376">
    <property type="entry name" value="OmdA"/>
    <property type="match status" value="1"/>
</dbReference>
<reference evidence="2 3" key="1">
    <citation type="submission" date="2023-09" db="EMBL/GenBank/DDBJ databases">
        <authorList>
            <person name="Rey-Velasco X."/>
        </authorList>
    </citation>
    <scope>NUCLEOTIDE SEQUENCE [LARGE SCALE GENOMIC DNA]</scope>
    <source>
        <strain evidence="2 3">F297</strain>
    </source>
</reference>
<keyword evidence="3" id="KW-1185">Reference proteome</keyword>
<proteinExistence type="predicted"/>
<dbReference type="EMBL" id="JAVRHP010000041">
    <property type="protein sequence ID" value="MDT0650360.1"/>
    <property type="molecule type" value="Genomic_DNA"/>
</dbReference>
<dbReference type="Gene3D" id="3.90.1150.200">
    <property type="match status" value="1"/>
</dbReference>
<evidence type="ECO:0000259" key="1">
    <source>
        <dbReference type="Pfam" id="PF08818"/>
    </source>
</evidence>